<reference evidence="2 3" key="1">
    <citation type="submission" date="2017-10" db="EMBL/GenBank/DDBJ databases">
        <title>Draft genome of Longibacter Salinarum.</title>
        <authorList>
            <person name="Goh K.M."/>
            <person name="Shamsir M.S."/>
            <person name="Lim S.W."/>
        </authorList>
    </citation>
    <scope>NUCLEOTIDE SEQUENCE [LARGE SCALE GENOMIC DNA]</scope>
    <source>
        <strain evidence="2 3">KCTC 52045</strain>
    </source>
</reference>
<name>A0A2A8CTQ7_9BACT</name>
<accession>A0A2A8CTQ7</accession>
<evidence type="ECO:0000256" key="1">
    <source>
        <dbReference type="SAM" id="Coils"/>
    </source>
</evidence>
<comment type="caution">
    <text evidence="2">The sequence shown here is derived from an EMBL/GenBank/DDBJ whole genome shotgun (WGS) entry which is preliminary data.</text>
</comment>
<evidence type="ECO:0000313" key="3">
    <source>
        <dbReference type="Proteomes" id="UP000220102"/>
    </source>
</evidence>
<dbReference type="EMBL" id="PDEQ01000012">
    <property type="protein sequence ID" value="PEN11078.1"/>
    <property type="molecule type" value="Genomic_DNA"/>
</dbReference>
<dbReference type="AlphaFoldDB" id="A0A2A8CTQ7"/>
<sequence>MSRSNPLFQTKAARLHPVLTLLLSFALLFVAGAGSGCQKVSDMKKAAEDASKALEQAENAANSQEAGERMGEAFQKLRETAGGGKVVQAIDFRKLKPVLPASIDGMEAGDVKGSRSSQMGFSTSKAEAHFKADGEQRQSLTIAVTDMGSMSGLSSLSSRMSAWTESETESTDGYERSAEIAGYDGREKFRSYGNGGSTGQLQFIVAERFQVQVDGRNVPMDKMKAAARSVDFDALEGMKDEGVGVDDGKQEEVADMYKEFREAEKKNAASSAEGEPVSRTPVDANELKALFPATLAGLTQSASSSKTQALGENASVVRAEAEYADGDKQLSMHVIDYVQVVPETGVLPGATWMMFDVNKESDNGYEKTTEIQGHPAKETFRTTDMSMRGEVQMVVDGRFFVEVTAQNLTMEEVKSAIADVGPTRITNLARSGA</sequence>
<organism evidence="2 3">
    <name type="scientific">Longibacter salinarum</name>
    <dbReference type="NCBI Taxonomy" id="1850348"/>
    <lineage>
        <taxon>Bacteria</taxon>
        <taxon>Pseudomonadati</taxon>
        <taxon>Rhodothermota</taxon>
        <taxon>Rhodothermia</taxon>
        <taxon>Rhodothermales</taxon>
        <taxon>Salisaetaceae</taxon>
        <taxon>Longibacter</taxon>
    </lineage>
</organism>
<proteinExistence type="predicted"/>
<dbReference type="Proteomes" id="UP000220102">
    <property type="component" value="Unassembled WGS sequence"/>
</dbReference>
<keyword evidence="3" id="KW-1185">Reference proteome</keyword>
<dbReference type="RefSeq" id="WP_098078943.1">
    <property type="nucleotide sequence ID" value="NZ_PDEQ01000012.1"/>
</dbReference>
<dbReference type="OrthoDB" id="958801at2"/>
<keyword evidence="1" id="KW-0175">Coiled coil</keyword>
<feature type="coiled-coil region" evidence="1">
    <location>
        <begin position="37"/>
        <end position="67"/>
    </location>
</feature>
<gene>
    <name evidence="2" type="ORF">CRI94_16790</name>
</gene>
<evidence type="ECO:0000313" key="2">
    <source>
        <dbReference type="EMBL" id="PEN11078.1"/>
    </source>
</evidence>
<protein>
    <submittedName>
        <fullName evidence="2">Uncharacterized protein</fullName>
    </submittedName>
</protein>